<dbReference type="NCBIfam" id="TIGR01891">
    <property type="entry name" value="amidohydrolases"/>
    <property type="match status" value="1"/>
</dbReference>
<feature type="region of interest" description="Disordered" evidence="2">
    <location>
        <begin position="184"/>
        <end position="218"/>
    </location>
</feature>
<dbReference type="GO" id="GO:0050118">
    <property type="term" value="F:N-acetyldiaminopimelate deacetylase activity"/>
    <property type="evidence" value="ECO:0007669"/>
    <property type="project" value="UniProtKB-ARBA"/>
</dbReference>
<feature type="domain" description="Glycine transporter" evidence="4">
    <location>
        <begin position="15"/>
        <end position="88"/>
    </location>
</feature>
<keyword evidence="3" id="KW-0472">Membrane</keyword>
<evidence type="ECO:0000256" key="3">
    <source>
        <dbReference type="SAM" id="Phobius"/>
    </source>
</evidence>
<dbReference type="InterPro" id="IPR036264">
    <property type="entry name" value="Bact_exopeptidase_dim_dom"/>
</dbReference>
<name>A0A495Y3B6_9MICO</name>
<reference evidence="6 7" key="1">
    <citation type="submission" date="2018-10" db="EMBL/GenBank/DDBJ databases">
        <title>Sequencing the genomes of 1000 actinobacteria strains.</title>
        <authorList>
            <person name="Klenk H.-P."/>
        </authorList>
    </citation>
    <scope>NUCLEOTIDE SEQUENCE [LARGE SCALE GENOMIC DNA]</scope>
    <source>
        <strain evidence="6 7">DSM 44267</strain>
    </source>
</reference>
<organism evidence="6 7">
    <name type="scientific">Terracoccus luteus</name>
    <dbReference type="NCBI Taxonomy" id="53356"/>
    <lineage>
        <taxon>Bacteria</taxon>
        <taxon>Bacillati</taxon>
        <taxon>Actinomycetota</taxon>
        <taxon>Actinomycetes</taxon>
        <taxon>Micrococcales</taxon>
        <taxon>Intrasporangiaceae</taxon>
        <taxon>Terracoccus</taxon>
    </lineage>
</organism>
<feature type="domain" description="Peptidase M20 dimerisation" evidence="5">
    <location>
        <begin position="458"/>
        <end position="553"/>
    </location>
</feature>
<dbReference type="Gene3D" id="3.30.70.360">
    <property type="match status" value="1"/>
</dbReference>
<evidence type="ECO:0000259" key="4">
    <source>
        <dbReference type="Pfam" id="PF03458"/>
    </source>
</evidence>
<dbReference type="InterPro" id="IPR011650">
    <property type="entry name" value="Peptidase_M20_dimer"/>
</dbReference>
<evidence type="ECO:0000256" key="2">
    <source>
        <dbReference type="SAM" id="MobiDB-lite"/>
    </source>
</evidence>
<feature type="transmembrane region" description="Helical" evidence="3">
    <location>
        <begin position="158"/>
        <end position="179"/>
    </location>
</feature>
<evidence type="ECO:0000256" key="1">
    <source>
        <dbReference type="ARBA" id="ARBA00022801"/>
    </source>
</evidence>
<feature type="transmembrane region" description="Helical" evidence="3">
    <location>
        <begin position="125"/>
        <end position="146"/>
    </location>
</feature>
<dbReference type="Pfam" id="PF03458">
    <property type="entry name" value="Gly_transporter"/>
    <property type="match status" value="2"/>
</dbReference>
<feature type="domain" description="Glycine transporter" evidence="4">
    <location>
        <begin position="102"/>
        <end position="174"/>
    </location>
</feature>
<keyword evidence="7" id="KW-1185">Reference proteome</keyword>
<feature type="transmembrane region" description="Helical" evidence="3">
    <location>
        <begin position="68"/>
        <end position="87"/>
    </location>
</feature>
<feature type="transmembrane region" description="Helical" evidence="3">
    <location>
        <begin position="39"/>
        <end position="56"/>
    </location>
</feature>
<keyword evidence="3" id="KW-0812">Transmembrane</keyword>
<dbReference type="PANTHER" id="PTHR11014:SF63">
    <property type="entry name" value="METALLOPEPTIDASE, PUTATIVE (AFU_ORTHOLOGUE AFUA_6G09600)-RELATED"/>
    <property type="match status" value="1"/>
</dbReference>
<dbReference type="SUPFAM" id="SSF55031">
    <property type="entry name" value="Bacterial exopeptidase dimerisation domain"/>
    <property type="match status" value="1"/>
</dbReference>
<dbReference type="InterPro" id="IPR002933">
    <property type="entry name" value="Peptidase_M20"/>
</dbReference>
<keyword evidence="1 6" id="KW-0378">Hydrolase</keyword>
<feature type="transmembrane region" description="Helical" evidence="3">
    <location>
        <begin position="12"/>
        <end position="32"/>
    </location>
</feature>
<evidence type="ECO:0000313" key="7">
    <source>
        <dbReference type="Proteomes" id="UP000278440"/>
    </source>
</evidence>
<proteinExistence type="predicted"/>
<dbReference type="FunFam" id="3.30.70.360:FF:000001">
    <property type="entry name" value="N-acetyldiaminopimelate deacetylase"/>
    <property type="match status" value="1"/>
</dbReference>
<comment type="caution">
    <text evidence="6">The sequence shown here is derived from an EMBL/GenBank/DDBJ whole genome shotgun (WGS) entry which is preliminary data.</text>
</comment>
<dbReference type="Gene3D" id="3.40.630.10">
    <property type="entry name" value="Zn peptidases"/>
    <property type="match status" value="1"/>
</dbReference>
<dbReference type="GO" id="GO:0019877">
    <property type="term" value="P:diaminopimelate biosynthetic process"/>
    <property type="evidence" value="ECO:0007669"/>
    <property type="project" value="UniProtKB-ARBA"/>
</dbReference>
<dbReference type="InterPro" id="IPR017439">
    <property type="entry name" value="Amidohydrolase"/>
</dbReference>
<protein>
    <submittedName>
        <fullName evidence="6">Amidohydrolase</fullName>
    </submittedName>
</protein>
<sequence length="683" mass="70285">MATPSPETIDQAFRWSDLTGVLANAVLGGVLARQAGLDLVGFGTLAILSGLGGGLIRDTLLQAGTPAALTDYAYLLTALAGAALAYLLDVRGRLWDRVFPCLDAVAMGCWAAAGAQKTIGTGLGWLPAVLLGTITAVGGGTVRDVVLQRRPGIFGGPLYATAALVAAGVMVTMHALGLASVGPARRDGDGGRADPGRPVAQLGAARAPGLATDGSGREGLGLVVPPRGQTLPHHAESAPRIRTTTRSGTFPILRAPRGAPMTSALPQVLSGLDDARGWQEELYRDLHAHPELSHREHRTARLVAERLTSLGYDVRDGVGGTGVVGILRNGDGPTVLLRADMDALPIRERTGLAYASTDTADDDGQEVPVTHACGHDVHVVCLLGAAALLAGSTAAWGGAVVALFQPAEEVGTGAQGMLDDDLAALVGTPDVALAQHVLPYPVGTVGTRPGSFLSAADTLRITLHGRGAHGSMPQAAVDPVVLASMVVLRLQTIVSRELSPTTPAVLTIGSLHAGSAGNVISDEAVLQLNVRTYDEATRTQVLDAVTRIVRAECAASGSPQEPTVEVVDHYPPTVNDADTTARVRAAFDTAFGDAVFDIDLQTASEDFSVVPDALGTPYCYWGNGGIDPDAYAVAQEAGRIASDVPVNHSPTFSPVVQPTLDTGTSAMVTAALAWLAPDGDRPA</sequence>
<dbReference type="EMBL" id="RBXT01000001">
    <property type="protein sequence ID" value="RKT79563.1"/>
    <property type="molecule type" value="Genomic_DNA"/>
</dbReference>
<dbReference type="SUPFAM" id="SSF53187">
    <property type="entry name" value="Zn-dependent exopeptidases"/>
    <property type="match status" value="1"/>
</dbReference>
<gene>
    <name evidence="6" type="ORF">DFJ68_3036</name>
</gene>
<feature type="compositionally biased region" description="Basic and acidic residues" evidence="2">
    <location>
        <begin position="184"/>
        <end position="195"/>
    </location>
</feature>
<dbReference type="RefSeq" id="WP_211333386.1">
    <property type="nucleotide sequence ID" value="NZ_RBXT01000001.1"/>
</dbReference>
<dbReference type="AlphaFoldDB" id="A0A495Y3B6"/>
<dbReference type="Pfam" id="PF07687">
    <property type="entry name" value="M20_dimer"/>
    <property type="match status" value="1"/>
</dbReference>
<evidence type="ECO:0000313" key="6">
    <source>
        <dbReference type="EMBL" id="RKT79563.1"/>
    </source>
</evidence>
<keyword evidence="3" id="KW-1133">Transmembrane helix</keyword>
<dbReference type="Pfam" id="PF01546">
    <property type="entry name" value="Peptidase_M20"/>
    <property type="match status" value="1"/>
</dbReference>
<dbReference type="Proteomes" id="UP000278440">
    <property type="component" value="Unassembled WGS sequence"/>
</dbReference>
<dbReference type="InterPro" id="IPR005115">
    <property type="entry name" value="Gly_transporter"/>
</dbReference>
<dbReference type="PANTHER" id="PTHR11014">
    <property type="entry name" value="PEPTIDASE M20 FAMILY MEMBER"/>
    <property type="match status" value="1"/>
</dbReference>
<evidence type="ECO:0000259" key="5">
    <source>
        <dbReference type="Pfam" id="PF07687"/>
    </source>
</evidence>
<accession>A0A495Y3B6</accession>